<gene>
    <name evidence="1" type="ORF">RHMOL_Rhmol09G0101800</name>
</gene>
<evidence type="ECO:0000313" key="1">
    <source>
        <dbReference type="EMBL" id="KAI8538420.1"/>
    </source>
</evidence>
<protein>
    <submittedName>
        <fullName evidence="1">Uncharacterized protein</fullName>
    </submittedName>
</protein>
<organism evidence="1 2">
    <name type="scientific">Rhododendron molle</name>
    <name type="common">Chinese azalea</name>
    <name type="synonym">Azalea mollis</name>
    <dbReference type="NCBI Taxonomy" id="49168"/>
    <lineage>
        <taxon>Eukaryota</taxon>
        <taxon>Viridiplantae</taxon>
        <taxon>Streptophyta</taxon>
        <taxon>Embryophyta</taxon>
        <taxon>Tracheophyta</taxon>
        <taxon>Spermatophyta</taxon>
        <taxon>Magnoliopsida</taxon>
        <taxon>eudicotyledons</taxon>
        <taxon>Gunneridae</taxon>
        <taxon>Pentapetalae</taxon>
        <taxon>asterids</taxon>
        <taxon>Ericales</taxon>
        <taxon>Ericaceae</taxon>
        <taxon>Ericoideae</taxon>
        <taxon>Rhodoreae</taxon>
        <taxon>Rhododendron</taxon>
    </lineage>
</organism>
<evidence type="ECO:0000313" key="2">
    <source>
        <dbReference type="Proteomes" id="UP001062846"/>
    </source>
</evidence>
<keyword evidence="2" id="KW-1185">Reference proteome</keyword>
<dbReference type="Proteomes" id="UP001062846">
    <property type="component" value="Chromosome 9"/>
</dbReference>
<comment type="caution">
    <text evidence="1">The sequence shown here is derived from an EMBL/GenBank/DDBJ whole genome shotgun (WGS) entry which is preliminary data.</text>
</comment>
<dbReference type="EMBL" id="CM046396">
    <property type="protein sequence ID" value="KAI8538420.1"/>
    <property type="molecule type" value="Genomic_DNA"/>
</dbReference>
<sequence>MRHWRLDRRDKAREAVASRMGQRSRSFDSGDGEGIRQDSRWYSFAASLPASSPSSCCIASGDLVAAEESEEDSDSGGTDPEDFED</sequence>
<accession>A0ACC0MBS2</accession>
<reference evidence="1" key="1">
    <citation type="submission" date="2022-02" db="EMBL/GenBank/DDBJ databases">
        <title>Plant Genome Project.</title>
        <authorList>
            <person name="Zhang R.-G."/>
        </authorList>
    </citation>
    <scope>NUCLEOTIDE SEQUENCE</scope>
    <source>
        <strain evidence="1">AT1</strain>
    </source>
</reference>
<name>A0ACC0MBS2_RHOML</name>
<proteinExistence type="predicted"/>